<dbReference type="GeneID" id="18936007"/>
<dbReference type="Proteomes" id="UP000001072">
    <property type="component" value="Unassembled WGS sequence"/>
</dbReference>
<feature type="domain" description="Peptide N-acetyl-beta-D-glucosaminyl asparaginase amidase A N-terminal" evidence="1">
    <location>
        <begin position="1"/>
        <end position="220"/>
    </location>
</feature>
<dbReference type="PANTHER" id="PTHR31104">
    <property type="entry name" value="PEPTIDE-N4-(N-ACETYL-BETA-GLUCOSAMINYL)ASPARAGINE AMIDASE A PROTEIN"/>
    <property type="match status" value="1"/>
</dbReference>
<evidence type="ECO:0000259" key="1">
    <source>
        <dbReference type="Pfam" id="PF12222"/>
    </source>
</evidence>
<dbReference type="RefSeq" id="XP_007414848.1">
    <property type="nucleotide sequence ID" value="XM_007414786.1"/>
</dbReference>
<evidence type="ECO:0000313" key="2">
    <source>
        <dbReference type="EMBL" id="EGG02014.1"/>
    </source>
</evidence>
<sequence>MELSNIIDLSIGIDGSFVVTLSATYYRPTEDFPAPESANLILPISKPGGERFTENPAVSAIKIPDSTVSAFVEIYASGSGKEEFWYTNALDEAVSAIASNSTNVNSLNAKGPYRELQLWIDDRLAGVANPYPVLFTGGIILTWWRPIAAYGAFDQPTYMIDITPFIPTLTDGKDHTFTLSVAGQGANHSINESFQLSGNIAIIKDPSGKRTTGNIESYKNEPRISIGGEMCKEGVRTVVEARRKLSISSTLVTGSGKKKVTFSQTLSFKNTQLWGPNGSGQQVNQASAGSSKSTVNFRTSFRDIFSYPLALSLETKKDGSFGILSQGYSRTIKPPKFSGFSTQIDTSQISNGNLQFDASGTVSGGFGQTEQNFTYADAKGSTYTREVGIANVTVLLRDEQSGTLAPRTIRNTQSVRYANQGDGHRFKAIDLANELESEQISLGHNESQCKNGHNFM</sequence>
<accession>F4S024</accession>
<dbReference type="Pfam" id="PF12222">
    <property type="entry name" value="PNGaseA"/>
    <property type="match status" value="1"/>
</dbReference>
<dbReference type="InParanoid" id="F4S024"/>
<protein>
    <recommendedName>
        <fullName evidence="1">Peptide N-acetyl-beta-D-glucosaminyl asparaginase amidase A N-terminal domain-containing protein</fullName>
    </recommendedName>
</protein>
<dbReference type="VEuPathDB" id="FungiDB:MELLADRAFT_91721"/>
<organism evidence="3">
    <name type="scientific">Melampsora larici-populina (strain 98AG31 / pathotype 3-4-7)</name>
    <name type="common">Poplar leaf rust fungus</name>
    <dbReference type="NCBI Taxonomy" id="747676"/>
    <lineage>
        <taxon>Eukaryota</taxon>
        <taxon>Fungi</taxon>
        <taxon>Dikarya</taxon>
        <taxon>Basidiomycota</taxon>
        <taxon>Pucciniomycotina</taxon>
        <taxon>Pucciniomycetes</taxon>
        <taxon>Pucciniales</taxon>
        <taxon>Melampsoraceae</taxon>
        <taxon>Melampsora</taxon>
    </lineage>
</organism>
<dbReference type="AlphaFoldDB" id="F4S024"/>
<dbReference type="OrthoDB" id="1612078at2759"/>
<reference evidence="3" key="1">
    <citation type="journal article" date="2011" name="Proc. Natl. Acad. Sci. U.S.A.">
        <title>Obligate biotrophy features unraveled by the genomic analysis of rust fungi.</title>
        <authorList>
            <person name="Duplessis S."/>
            <person name="Cuomo C.A."/>
            <person name="Lin Y.-C."/>
            <person name="Aerts A."/>
            <person name="Tisserant E."/>
            <person name="Veneault-Fourrey C."/>
            <person name="Joly D.L."/>
            <person name="Hacquard S."/>
            <person name="Amselem J."/>
            <person name="Cantarel B.L."/>
            <person name="Chiu R."/>
            <person name="Coutinho P.M."/>
            <person name="Feau N."/>
            <person name="Field M."/>
            <person name="Frey P."/>
            <person name="Gelhaye E."/>
            <person name="Goldberg J."/>
            <person name="Grabherr M.G."/>
            <person name="Kodira C.D."/>
            <person name="Kohler A."/>
            <person name="Kuees U."/>
            <person name="Lindquist E.A."/>
            <person name="Lucas S.M."/>
            <person name="Mago R."/>
            <person name="Mauceli E."/>
            <person name="Morin E."/>
            <person name="Murat C."/>
            <person name="Pangilinan J.L."/>
            <person name="Park R."/>
            <person name="Pearson M."/>
            <person name="Quesneville H."/>
            <person name="Rouhier N."/>
            <person name="Sakthikumar S."/>
            <person name="Salamov A.A."/>
            <person name="Schmutz J."/>
            <person name="Selles B."/>
            <person name="Shapiro H."/>
            <person name="Tanguay P."/>
            <person name="Tuskan G.A."/>
            <person name="Henrissat B."/>
            <person name="Van de Peer Y."/>
            <person name="Rouze P."/>
            <person name="Ellis J.G."/>
            <person name="Dodds P.N."/>
            <person name="Schein J.E."/>
            <person name="Zhong S."/>
            <person name="Hamelin R.C."/>
            <person name="Grigoriev I.V."/>
            <person name="Szabo L.J."/>
            <person name="Martin F."/>
        </authorList>
    </citation>
    <scope>NUCLEOTIDE SEQUENCE [LARGE SCALE GENOMIC DNA]</scope>
    <source>
        <strain evidence="3">98AG31 / pathotype 3-4-7</strain>
    </source>
</reference>
<dbReference type="HOGENOM" id="CLU_011027_2_0_1"/>
<dbReference type="eggNOG" id="ENOG502QSXK">
    <property type="taxonomic scope" value="Eukaryota"/>
</dbReference>
<dbReference type="Pfam" id="PF25156">
    <property type="entry name" value="PNGase_A_C"/>
    <property type="match status" value="1"/>
</dbReference>
<proteinExistence type="predicted"/>
<keyword evidence="3" id="KW-1185">Reference proteome</keyword>
<name>F4S024_MELLP</name>
<dbReference type="InterPro" id="IPR021102">
    <property type="entry name" value="PNGase_A"/>
</dbReference>
<dbReference type="EMBL" id="GL883134">
    <property type="protein sequence ID" value="EGG02014.1"/>
    <property type="molecule type" value="Genomic_DNA"/>
</dbReference>
<evidence type="ECO:0000313" key="3">
    <source>
        <dbReference type="Proteomes" id="UP000001072"/>
    </source>
</evidence>
<dbReference type="InterPro" id="IPR056948">
    <property type="entry name" value="PNGaseA_N"/>
</dbReference>
<dbReference type="KEGG" id="mlr:MELLADRAFT_91721"/>
<gene>
    <name evidence="2" type="ORF">MELLADRAFT_91721</name>
</gene>